<evidence type="ECO:0000256" key="6">
    <source>
        <dbReference type="SAM" id="Phobius"/>
    </source>
</evidence>
<gene>
    <name evidence="7" type="primary">yjeH_1</name>
    <name evidence="7" type="ORF">NCTC9504_06017</name>
</gene>
<evidence type="ECO:0000313" key="8">
    <source>
        <dbReference type="Proteomes" id="UP000254020"/>
    </source>
</evidence>
<feature type="transmembrane region" description="Helical" evidence="6">
    <location>
        <begin position="17"/>
        <end position="39"/>
    </location>
</feature>
<dbReference type="PANTHER" id="PTHR42770:SF13">
    <property type="entry name" value="L-METHIONINE_BRANCHED-CHAIN AMINO ACID EXPORTER YJEH"/>
    <property type="match status" value="1"/>
</dbReference>
<evidence type="ECO:0000313" key="7">
    <source>
        <dbReference type="EMBL" id="STV15168.1"/>
    </source>
</evidence>
<comment type="subcellular location">
    <subcellularLocation>
        <location evidence="1">Cell membrane</location>
        <topology evidence="1">Multi-pass membrane protein</topology>
    </subcellularLocation>
</comment>
<dbReference type="GO" id="GO:0022857">
    <property type="term" value="F:transmembrane transporter activity"/>
    <property type="evidence" value="ECO:0007669"/>
    <property type="project" value="InterPro"/>
</dbReference>
<dbReference type="Pfam" id="PF13520">
    <property type="entry name" value="AA_permease_2"/>
    <property type="match status" value="1"/>
</dbReference>
<evidence type="ECO:0000256" key="4">
    <source>
        <dbReference type="ARBA" id="ARBA00022989"/>
    </source>
</evidence>
<keyword evidence="2" id="KW-1003">Cell membrane</keyword>
<dbReference type="InterPro" id="IPR002293">
    <property type="entry name" value="AA/rel_permease1"/>
</dbReference>
<dbReference type="PANTHER" id="PTHR42770">
    <property type="entry name" value="AMINO ACID TRANSPORTER-RELATED"/>
    <property type="match status" value="1"/>
</dbReference>
<accession>A0A378AQX7</accession>
<dbReference type="GO" id="GO:0005886">
    <property type="term" value="C:plasma membrane"/>
    <property type="evidence" value="ECO:0007669"/>
    <property type="project" value="UniProtKB-SubCell"/>
</dbReference>
<dbReference type="EMBL" id="UGMA01000005">
    <property type="protein sequence ID" value="STV15168.1"/>
    <property type="molecule type" value="Genomic_DNA"/>
</dbReference>
<dbReference type="Gene3D" id="1.20.1740.10">
    <property type="entry name" value="Amino acid/polyamine transporter I"/>
    <property type="match status" value="1"/>
</dbReference>
<feature type="transmembrane region" description="Helical" evidence="6">
    <location>
        <begin position="86"/>
        <end position="110"/>
    </location>
</feature>
<keyword evidence="5 6" id="KW-0472">Membrane</keyword>
<evidence type="ECO:0000256" key="3">
    <source>
        <dbReference type="ARBA" id="ARBA00022692"/>
    </source>
</evidence>
<name>A0A378AQX7_KLEPN</name>
<evidence type="ECO:0000256" key="5">
    <source>
        <dbReference type="ARBA" id="ARBA00023136"/>
    </source>
</evidence>
<evidence type="ECO:0000256" key="1">
    <source>
        <dbReference type="ARBA" id="ARBA00004651"/>
    </source>
</evidence>
<reference evidence="7 8" key="1">
    <citation type="submission" date="2018-06" db="EMBL/GenBank/DDBJ databases">
        <authorList>
            <consortium name="Pathogen Informatics"/>
            <person name="Doyle S."/>
        </authorList>
    </citation>
    <scope>NUCLEOTIDE SEQUENCE [LARGE SCALE GENOMIC DNA]</scope>
    <source>
        <strain evidence="7 8">NCTC9504</strain>
    </source>
</reference>
<protein>
    <submittedName>
        <fullName evidence="7">Permease</fullName>
    </submittedName>
</protein>
<feature type="transmembrane region" description="Helical" evidence="6">
    <location>
        <begin position="45"/>
        <end position="65"/>
    </location>
</feature>
<keyword evidence="3 6" id="KW-0812">Transmembrane</keyword>
<organism evidence="7 8">
    <name type="scientific">Klebsiella pneumoniae subsp. pneumoniae</name>
    <dbReference type="NCBI Taxonomy" id="72407"/>
    <lineage>
        <taxon>Bacteria</taxon>
        <taxon>Pseudomonadati</taxon>
        <taxon>Pseudomonadota</taxon>
        <taxon>Gammaproteobacteria</taxon>
        <taxon>Enterobacterales</taxon>
        <taxon>Enterobacteriaceae</taxon>
        <taxon>Klebsiella/Raoultella group</taxon>
        <taxon>Klebsiella</taxon>
        <taxon>Klebsiella pneumoniae complex</taxon>
    </lineage>
</organism>
<dbReference type="Proteomes" id="UP000254020">
    <property type="component" value="Unassembled WGS sequence"/>
</dbReference>
<keyword evidence="4 6" id="KW-1133">Transmembrane helix</keyword>
<proteinExistence type="predicted"/>
<feature type="transmembrane region" description="Helical" evidence="6">
    <location>
        <begin position="151"/>
        <end position="168"/>
    </location>
</feature>
<evidence type="ECO:0000256" key="2">
    <source>
        <dbReference type="ARBA" id="ARBA00022475"/>
    </source>
</evidence>
<sequence>MNHEWFKTGVRAGTGSWVAFHLIAGTGVFAVPALAALVAGDNSLWAWPLLILLVFPIAIVFALLGRHFPSAGGVAHFVDMAFGPRLASVTGWLFLSVIPVGLPAALHIATGFGQALFGWHDAQLLLAELGTLAIVWWVGSRGASSSANLQTLVAVLIVALIVVVWWRGGISPAQIPFPAPAEIDRGSSFRRCR</sequence>
<feature type="transmembrane region" description="Helical" evidence="6">
    <location>
        <begin position="122"/>
        <end position="139"/>
    </location>
</feature>
<dbReference type="AlphaFoldDB" id="A0A378AQX7"/>
<dbReference type="InterPro" id="IPR050367">
    <property type="entry name" value="APC_superfamily"/>
</dbReference>